<protein>
    <submittedName>
        <fullName evidence="4">Uncharacterized protein</fullName>
    </submittedName>
</protein>
<proteinExistence type="predicted"/>
<organism evidence="4">
    <name type="scientific">Bifidobacterium fermentum</name>
    <dbReference type="NCBI Taxonomy" id="3059035"/>
    <lineage>
        <taxon>Bacteria</taxon>
        <taxon>Bacillati</taxon>
        <taxon>Actinomycetota</taxon>
        <taxon>Actinomycetes</taxon>
        <taxon>Bifidobacteriales</taxon>
        <taxon>Bifidobacteriaceae</taxon>
        <taxon>Bifidobacterium</taxon>
    </lineage>
</organism>
<evidence type="ECO:0000313" key="3">
    <source>
        <dbReference type="EMBL" id="XDS47956.1"/>
    </source>
</evidence>
<dbReference type="PROSITE" id="PS51257">
    <property type="entry name" value="PROKAR_LIPOPROTEIN"/>
    <property type="match status" value="1"/>
</dbReference>
<dbReference type="EMBL" id="CP129683">
    <property type="protein sequence ID" value="XDS51034.1"/>
    <property type="molecule type" value="Genomic_DNA"/>
</dbReference>
<keyword evidence="1" id="KW-0472">Membrane</keyword>
<accession>A0AB39UQV5</accession>
<dbReference type="AlphaFoldDB" id="A0AB39UQV5"/>
<dbReference type="EMBL" id="CP129675">
    <property type="protein sequence ID" value="XDS47335.1"/>
    <property type="molecule type" value="Genomic_DNA"/>
</dbReference>
<feature type="transmembrane region" description="Helical" evidence="1">
    <location>
        <begin position="20"/>
        <end position="41"/>
    </location>
</feature>
<keyword evidence="1" id="KW-1133">Transmembrane helix</keyword>
<sequence>MIRARHCSGLPSARRTRKNIITVIAFICALLIMSCSIFAFFTDMFSGNIDVYSGNTELAVDNVNVTRYADNGEGIVDRVLEDSVSTSANIANLNPGDAIDIRATVSCVGGNSAYVRGVLAMAFQTSQLAALRDKVAVYWLDDAESSPIDFDQAVAKDAVAATDEGSLPTNVHGSGTEGDPILGVVSDNYPADTTGTPAYSDRFVYAGLGDDFTVLCSGVKGENNVADSSGVYHGDGDYEDDGTVSEIFVHFGVYIIPEDMTWIEQNDPDDGSNLWQGTTIDLQISAEGLQYRNNHNNPGVPSWDSVNTAVKPIAFTESVITGYIDSSGDPGYEAGNAGDTFTFPLAEDLGKWRVLAVDPLDPTKKLIIKDLPLSEKEMSTDGQTGSAAAGQAIYFHKDQSTPYFLNETDDGYGRSQLKESIDNYYRNFVARTKARQYVLPVDLQLPTFNEWSNNANFSTYTDNGYYNDTRFETKHSVGIEQAFALSHGDIRTTMGVPVSQSHSPLLGGFTPVSVTLPSPWSYGITTNDYFIRSPRHYPLSNQGAALYWSNSLAAYASAGDPAWLARPALWIETP</sequence>
<evidence type="ECO:0000313" key="4">
    <source>
        <dbReference type="EMBL" id="XDS51034.1"/>
    </source>
</evidence>
<evidence type="ECO:0000256" key="1">
    <source>
        <dbReference type="SAM" id="Phobius"/>
    </source>
</evidence>
<dbReference type="KEGG" id="bfk:QN062_02250"/>
<name>A0AB39UQV5_9BIFI</name>
<evidence type="ECO:0000313" key="2">
    <source>
        <dbReference type="EMBL" id="XDS47335.1"/>
    </source>
</evidence>
<dbReference type="RefSeq" id="WP_369341998.1">
    <property type="nucleotide sequence ID" value="NZ_CP129675.1"/>
</dbReference>
<keyword evidence="1" id="KW-0812">Transmembrane</keyword>
<reference evidence="4" key="1">
    <citation type="submission" date="2023-07" db="EMBL/GenBank/DDBJ databases">
        <title>Bifidobacterium aquikefiriaerophilum sp. nov. and Bifidobacterium eccum sp. nov., isolated from water kefir.</title>
        <authorList>
            <person name="Breselge S."/>
            <person name="Bellassi P."/>
            <person name="Barcenilla C."/>
            <person name="Alvarez-Ordonez A."/>
            <person name="Morelli L."/>
            <person name="Cotter P.D."/>
        </authorList>
    </citation>
    <scope>NUCLEOTIDE SEQUENCE</scope>
    <source>
        <strain evidence="4">WK012_4_13</strain>
        <strain evidence="3">WK013_4_14</strain>
        <strain evidence="2">WK048_4_13</strain>
    </source>
</reference>
<gene>
    <name evidence="4" type="ORF">QN062_02250</name>
    <name evidence="3" type="ORF">QN216_06250</name>
    <name evidence="2" type="ORF">QN217_04195</name>
</gene>
<dbReference type="EMBL" id="CP129682">
    <property type="protein sequence ID" value="XDS47956.1"/>
    <property type="molecule type" value="Genomic_DNA"/>
</dbReference>